<dbReference type="EMBL" id="CADCUP010000214">
    <property type="protein sequence ID" value="CAA9416399.1"/>
    <property type="molecule type" value="Genomic_DNA"/>
</dbReference>
<feature type="non-terminal residue" evidence="2">
    <location>
        <position position="1"/>
    </location>
</feature>
<reference evidence="2" key="1">
    <citation type="submission" date="2020-02" db="EMBL/GenBank/DDBJ databases">
        <authorList>
            <person name="Meier V. D."/>
        </authorList>
    </citation>
    <scope>NUCLEOTIDE SEQUENCE</scope>
    <source>
        <strain evidence="2">AVDCRST_MAG06</strain>
    </source>
</reference>
<protein>
    <submittedName>
        <fullName evidence="2">Uncharacterized protein</fullName>
    </submittedName>
</protein>
<evidence type="ECO:0000256" key="1">
    <source>
        <dbReference type="SAM" id="MobiDB-lite"/>
    </source>
</evidence>
<organism evidence="2">
    <name type="scientific">uncultured Nocardioides sp</name>
    <dbReference type="NCBI Taxonomy" id="198441"/>
    <lineage>
        <taxon>Bacteria</taxon>
        <taxon>Bacillati</taxon>
        <taxon>Actinomycetota</taxon>
        <taxon>Actinomycetes</taxon>
        <taxon>Propionibacteriales</taxon>
        <taxon>Nocardioidaceae</taxon>
        <taxon>Nocardioides</taxon>
        <taxon>environmental samples</taxon>
    </lineage>
</organism>
<sequence length="277" mass="28753">EPAAQLPLRRPRQGGVVVAARGAAQAPRRLPDAGQGPLLLRPLLRPRTGVVRLPVPRCAGRAHRRRGVPGLPVPPRGGGPHPRDPRTGADHGVAAGPGGARLVVLPLHAQARDRPGQLRGGAAQPPRAPRARPVRHRSRPLPAAAASRDGARRPLRRPGGRPAGVPRLRHRLPGHRPPPVGEQGPRGTASRRPGPVGAPRLDGPSERGLGTAARRRHGRGEGQAFPAGPAGALPPSGPRCRASRPGRRHHGEERAGARDPGAGTHPGAASRRGLGLV</sequence>
<gene>
    <name evidence="2" type="ORF">AVDCRST_MAG06-3220</name>
</gene>
<feature type="compositionally biased region" description="Low complexity" evidence="1">
    <location>
        <begin position="222"/>
        <end position="234"/>
    </location>
</feature>
<feature type="region of interest" description="Disordered" evidence="1">
    <location>
        <begin position="58"/>
        <end position="277"/>
    </location>
</feature>
<accession>A0A6J4PJI7</accession>
<evidence type="ECO:0000313" key="2">
    <source>
        <dbReference type="EMBL" id="CAA9416399.1"/>
    </source>
</evidence>
<name>A0A6J4PJI7_9ACTN</name>
<feature type="compositionally biased region" description="Basic residues" evidence="1">
    <location>
        <begin position="129"/>
        <end position="139"/>
    </location>
</feature>
<feature type="non-terminal residue" evidence="2">
    <location>
        <position position="277"/>
    </location>
</feature>
<dbReference type="AlphaFoldDB" id="A0A6J4PJI7"/>
<proteinExistence type="predicted"/>